<feature type="compositionally biased region" description="Low complexity" evidence="15">
    <location>
        <begin position="509"/>
        <end position="524"/>
    </location>
</feature>
<comment type="catalytic activity">
    <reaction evidence="13">
        <text>a 1,2-diacyl-sn-glycerol + H2O = a 2-acylglycerol + a fatty acid + H(+)</text>
        <dbReference type="Rhea" id="RHEA:33275"/>
        <dbReference type="ChEBI" id="CHEBI:15377"/>
        <dbReference type="ChEBI" id="CHEBI:15378"/>
        <dbReference type="ChEBI" id="CHEBI:17389"/>
        <dbReference type="ChEBI" id="CHEBI:17815"/>
        <dbReference type="ChEBI" id="CHEBI:28868"/>
        <dbReference type="EC" id="3.1.1.116"/>
    </reaction>
    <physiologicalReaction direction="left-to-right" evidence="13">
        <dbReference type="Rhea" id="RHEA:33276"/>
    </physiologicalReaction>
</comment>
<comment type="subcellular location">
    <subcellularLocation>
        <location evidence="2">Cell membrane</location>
        <topology evidence="2">Multi-pass membrane protein</topology>
    </subcellularLocation>
</comment>
<feature type="transmembrane region" description="Helical" evidence="16">
    <location>
        <begin position="122"/>
        <end position="144"/>
    </location>
</feature>
<keyword evidence="4" id="KW-0597">Phosphoprotein</keyword>
<feature type="region of interest" description="Disordered" evidence="15">
    <location>
        <begin position="766"/>
        <end position="791"/>
    </location>
</feature>
<evidence type="ECO:0000256" key="8">
    <source>
        <dbReference type="ARBA" id="ARBA00022837"/>
    </source>
</evidence>
<dbReference type="CDD" id="cd00519">
    <property type="entry name" value="Lipase_3"/>
    <property type="match status" value="1"/>
</dbReference>
<proteinExistence type="predicted"/>
<evidence type="ECO:0000256" key="11">
    <source>
        <dbReference type="ARBA" id="ARBA00023098"/>
    </source>
</evidence>
<keyword evidence="8" id="KW-0106">Calcium</keyword>
<dbReference type="SUPFAM" id="SSF53474">
    <property type="entry name" value="alpha/beta-Hydrolases"/>
    <property type="match status" value="1"/>
</dbReference>
<evidence type="ECO:0000256" key="10">
    <source>
        <dbReference type="ARBA" id="ARBA00022989"/>
    </source>
</evidence>
<evidence type="ECO:0000256" key="5">
    <source>
        <dbReference type="ARBA" id="ARBA00022692"/>
    </source>
</evidence>
<dbReference type="GO" id="GO:0046872">
    <property type="term" value="F:metal ion binding"/>
    <property type="evidence" value="ECO:0007669"/>
    <property type="project" value="UniProtKB-KW"/>
</dbReference>
<evidence type="ECO:0000256" key="14">
    <source>
        <dbReference type="ARBA" id="ARBA00026104"/>
    </source>
</evidence>
<dbReference type="InterPro" id="IPR052214">
    <property type="entry name" value="DAG_Lipase-Related"/>
</dbReference>
<evidence type="ECO:0000256" key="3">
    <source>
        <dbReference type="ARBA" id="ARBA00022475"/>
    </source>
</evidence>
<evidence type="ECO:0000256" key="7">
    <source>
        <dbReference type="ARBA" id="ARBA00022801"/>
    </source>
</evidence>
<organism evidence="18">
    <name type="scientific">Odontella aurita</name>
    <dbReference type="NCBI Taxonomy" id="265563"/>
    <lineage>
        <taxon>Eukaryota</taxon>
        <taxon>Sar</taxon>
        <taxon>Stramenopiles</taxon>
        <taxon>Ochrophyta</taxon>
        <taxon>Bacillariophyta</taxon>
        <taxon>Mediophyceae</taxon>
        <taxon>Biddulphiophycidae</taxon>
        <taxon>Eupodiscales</taxon>
        <taxon>Odontellaceae</taxon>
        <taxon>Odontella</taxon>
    </lineage>
</organism>
<evidence type="ECO:0000256" key="2">
    <source>
        <dbReference type="ARBA" id="ARBA00004651"/>
    </source>
</evidence>
<keyword evidence="9" id="KW-0442">Lipid degradation</keyword>
<feature type="transmembrane region" description="Helical" evidence="16">
    <location>
        <begin position="74"/>
        <end position="101"/>
    </location>
</feature>
<dbReference type="GO" id="GO:0005886">
    <property type="term" value="C:plasma membrane"/>
    <property type="evidence" value="ECO:0007669"/>
    <property type="project" value="UniProtKB-SubCell"/>
</dbReference>
<keyword evidence="6" id="KW-0479">Metal-binding</keyword>
<dbReference type="Gene3D" id="3.40.50.1820">
    <property type="entry name" value="alpha/beta hydrolase"/>
    <property type="match status" value="1"/>
</dbReference>
<evidence type="ECO:0000256" key="13">
    <source>
        <dbReference type="ARBA" id="ARBA00024531"/>
    </source>
</evidence>
<evidence type="ECO:0000256" key="12">
    <source>
        <dbReference type="ARBA" id="ARBA00023136"/>
    </source>
</evidence>
<feature type="compositionally biased region" description="Polar residues" evidence="15">
    <location>
        <begin position="357"/>
        <end position="375"/>
    </location>
</feature>
<evidence type="ECO:0000256" key="1">
    <source>
        <dbReference type="ARBA" id="ARBA00001913"/>
    </source>
</evidence>
<accession>A0A7S4I7Q3</accession>
<evidence type="ECO:0000256" key="6">
    <source>
        <dbReference type="ARBA" id="ARBA00022723"/>
    </source>
</evidence>
<dbReference type="EC" id="3.1.1.116" evidence="14"/>
<keyword evidence="3" id="KW-1003">Cell membrane</keyword>
<keyword evidence="7" id="KW-0378">Hydrolase</keyword>
<comment type="cofactor">
    <cofactor evidence="1">
        <name>Ca(2+)</name>
        <dbReference type="ChEBI" id="CHEBI:29108"/>
    </cofactor>
</comment>
<feature type="region of interest" description="Disordered" evidence="15">
    <location>
        <begin position="508"/>
        <end position="537"/>
    </location>
</feature>
<keyword evidence="10 16" id="KW-1133">Transmembrane helix</keyword>
<feature type="region of interest" description="Disordered" evidence="15">
    <location>
        <begin position="352"/>
        <end position="382"/>
    </location>
</feature>
<evidence type="ECO:0000256" key="9">
    <source>
        <dbReference type="ARBA" id="ARBA00022963"/>
    </source>
</evidence>
<sequence>MPALRILGVRTPVAGDDLQIVCLVTLILRLIQLASASYLLSVFARATERSGGDADPFPECNAPGGGTSYDLFRYFVPMTFASAALTVTVCLAAVPLELYIWSVGRRGSPVETEKREKLRPLCNVRFGALGFLQLCAFGVGVAALSQASFYCQCISEQSGFDSPGFLECRLDTAWYTCFLIIVWSQLIEGCVWAFIIVRASWIGFRAGTNRVLERDAGVTQERRWQFCCRLCCTCSSFVTCCLFGGREADTGGYLDISRTLANYFDDGGNLDITVSDIVVGLIVVMREQKKRTEAVKEGLLREAARAKSPLCDNADGSCHSEVVTESSSKLVLEVNQGDMQKATNCLRKEGVGDSILEGNSPSEQESQSNACTPSQAKDAPEEAVPLIVSSKSSLSIDDSNTRRHMSLIAEAEERGEGGIDGCRRGQSLANRIRRENSRPVVEAGIRTLLVPGRPEDLRAVAEGARYCRWALAIYSWKMYQVHHPCTGVCTLGFMRCLNLARCKGGCGASGNSSANRNQSSQTRSPSNPERRTEKDDDQVVVGDTPLLCLDRTALTHISDLSDAQIPYAQFRGGFATTPYFIGIDPTWKTVAIVLRGTLSFDDVVTDVTLDPVSLEAWGNRCGFDGKGEYGHGGVVACAGWVYEDLERHGILDRLLLGDSPQCPGYRLRIAGHSLGAGTAAVLAVMLRSSHPTLRCISYEPPGCVFSGGLAESCGEFVTSFVLNDDIIPRLSLKSMEHLRDDVLDKIAKMKVPKRVVMGVHIFGGKKGNSAPTSSQAGEYGDEPRSSLLHRQASAPHSKFLEELEEFRALQVTRRLESGVPDIEMRPPGRIIHMVKTRRAEASLLHCAGFRKGNLEHPYDARWAESDDFGEILVSNGMVSDHDPLNVCRAVEGIASALGLEEPYLPLST</sequence>
<dbReference type="InterPro" id="IPR002921">
    <property type="entry name" value="Fungal_lipase-type"/>
</dbReference>
<evidence type="ECO:0000256" key="15">
    <source>
        <dbReference type="SAM" id="MobiDB-lite"/>
    </source>
</evidence>
<evidence type="ECO:0000313" key="18">
    <source>
        <dbReference type="EMBL" id="CAE2220717.1"/>
    </source>
</evidence>
<reference evidence="18" key="1">
    <citation type="submission" date="2021-01" db="EMBL/GenBank/DDBJ databases">
        <authorList>
            <person name="Corre E."/>
            <person name="Pelletier E."/>
            <person name="Niang G."/>
            <person name="Scheremetjew M."/>
            <person name="Finn R."/>
            <person name="Kale V."/>
            <person name="Holt S."/>
            <person name="Cochrane G."/>
            <person name="Meng A."/>
            <person name="Brown T."/>
            <person name="Cohen L."/>
        </authorList>
    </citation>
    <scope>NUCLEOTIDE SEQUENCE</scope>
    <source>
        <strain evidence="18">Isolate 1302-5</strain>
    </source>
</reference>
<evidence type="ECO:0000256" key="4">
    <source>
        <dbReference type="ARBA" id="ARBA00022553"/>
    </source>
</evidence>
<dbReference type="GO" id="GO:0016298">
    <property type="term" value="F:lipase activity"/>
    <property type="evidence" value="ECO:0007669"/>
    <property type="project" value="TreeGrafter"/>
</dbReference>
<evidence type="ECO:0000259" key="17">
    <source>
        <dbReference type="Pfam" id="PF01764"/>
    </source>
</evidence>
<name>A0A7S4I7Q3_9STRA</name>
<keyword evidence="5 16" id="KW-0812">Transmembrane</keyword>
<dbReference type="AlphaFoldDB" id="A0A7S4I7Q3"/>
<evidence type="ECO:0000256" key="16">
    <source>
        <dbReference type="SAM" id="Phobius"/>
    </source>
</evidence>
<dbReference type="EMBL" id="HBKQ01012116">
    <property type="protein sequence ID" value="CAE2220717.1"/>
    <property type="molecule type" value="Transcribed_RNA"/>
</dbReference>
<keyword evidence="11" id="KW-0443">Lipid metabolism</keyword>
<feature type="transmembrane region" description="Helical" evidence="16">
    <location>
        <begin position="20"/>
        <end position="40"/>
    </location>
</feature>
<dbReference type="PANTHER" id="PTHR45792">
    <property type="entry name" value="DIACYLGLYCEROL LIPASE HOMOLOG-RELATED"/>
    <property type="match status" value="1"/>
</dbReference>
<dbReference type="PANTHER" id="PTHR45792:SF8">
    <property type="entry name" value="DIACYLGLYCEROL LIPASE-ALPHA"/>
    <property type="match status" value="1"/>
</dbReference>
<feature type="domain" description="Fungal lipase-type" evidence="17">
    <location>
        <begin position="592"/>
        <end position="733"/>
    </location>
</feature>
<protein>
    <recommendedName>
        <fullName evidence="14">sn-1-specific diacylglycerol lipase</fullName>
        <ecNumber evidence="14">3.1.1.116</ecNumber>
    </recommendedName>
</protein>
<keyword evidence="12 16" id="KW-0472">Membrane</keyword>
<dbReference type="GO" id="GO:0016042">
    <property type="term" value="P:lipid catabolic process"/>
    <property type="evidence" value="ECO:0007669"/>
    <property type="project" value="UniProtKB-KW"/>
</dbReference>
<gene>
    <name evidence="18" type="ORF">OAUR00152_LOCUS8237</name>
</gene>
<dbReference type="Pfam" id="PF01764">
    <property type="entry name" value="Lipase_3"/>
    <property type="match status" value="1"/>
</dbReference>
<dbReference type="InterPro" id="IPR029058">
    <property type="entry name" value="AB_hydrolase_fold"/>
</dbReference>